<evidence type="ECO:0000313" key="2">
    <source>
        <dbReference type="EMBL" id="SFJ64362.1"/>
    </source>
</evidence>
<dbReference type="EMBL" id="NITY01000005">
    <property type="protein sequence ID" value="PHM44690.1"/>
    <property type="molecule type" value="Genomic_DNA"/>
</dbReference>
<dbReference type="OrthoDB" id="8480037at2"/>
<dbReference type="SUPFAM" id="SSF53474">
    <property type="entry name" value="alpha/beta-Hydrolases"/>
    <property type="match status" value="1"/>
</dbReference>
<evidence type="ECO:0000313" key="4">
    <source>
        <dbReference type="Proteomes" id="UP000224607"/>
    </source>
</evidence>
<dbReference type="InterPro" id="IPR029058">
    <property type="entry name" value="AB_hydrolase_fold"/>
</dbReference>
<evidence type="ECO:0000313" key="1">
    <source>
        <dbReference type="EMBL" id="PHM44690.1"/>
    </source>
</evidence>
<keyword evidence="4" id="KW-1185">Reference proteome</keyword>
<dbReference type="Proteomes" id="UP000198919">
    <property type="component" value="Unassembled WGS sequence"/>
</dbReference>
<dbReference type="STRING" id="351675.SAMN05421680_11297"/>
<name>A0A1I3T1I9_9GAMM</name>
<accession>A0A1I3T1I9</accession>
<reference evidence="1 4" key="3">
    <citation type="journal article" date="2017" name="Nat. Microbiol.">
        <title>Natural product diversity associated with the nematode symbionts Photorhabdus and Xenorhabdus.</title>
        <authorList>
            <person name="Tobias N.J."/>
            <person name="Wolff H."/>
            <person name="Djahanschiri B."/>
            <person name="Grundmann F."/>
            <person name="Kronenwerth M."/>
            <person name="Shi Y.M."/>
            <person name="Simonyi S."/>
            <person name="Grun P."/>
            <person name="Shapiro-Ilan D."/>
            <person name="Pidot S.J."/>
            <person name="Stinear T.P."/>
            <person name="Ebersberger I."/>
            <person name="Bode H.B."/>
        </authorList>
    </citation>
    <scope>NUCLEOTIDE SEQUENCE [LARGE SCALE GENOMIC DNA]</scope>
    <source>
        <strain evidence="1 4">DSM 17908</strain>
    </source>
</reference>
<organism evidence="2 3">
    <name type="scientific">Xenorhabdus mauleonii</name>
    <dbReference type="NCBI Taxonomy" id="351675"/>
    <lineage>
        <taxon>Bacteria</taxon>
        <taxon>Pseudomonadati</taxon>
        <taxon>Pseudomonadota</taxon>
        <taxon>Gammaproteobacteria</taxon>
        <taxon>Enterobacterales</taxon>
        <taxon>Morganellaceae</taxon>
        <taxon>Xenorhabdus</taxon>
    </lineage>
</organism>
<protein>
    <submittedName>
        <fullName evidence="1">Thioesterase</fullName>
    </submittedName>
</protein>
<sequence>MKRVRLTPGLWSYCDPEQTTMTVVIAPLGGGSAYSMSDLAQHKQASGKVHCPILSIGGDRDPWVTPSHLKAWQLLTYSSCQSAIFPGDHFYYRNQLYDIYLCIRQACLNKEVCTDEQ</sequence>
<proteinExistence type="predicted"/>
<dbReference type="Proteomes" id="UP000224607">
    <property type="component" value="Unassembled WGS sequence"/>
</dbReference>
<dbReference type="AlphaFoldDB" id="A0A1I3T1I9"/>
<dbReference type="RefSeq" id="WP_092511619.1">
    <property type="nucleotide sequence ID" value="NZ_CAWNQB010000045.1"/>
</dbReference>
<reference evidence="3" key="2">
    <citation type="submission" date="2016-10" db="EMBL/GenBank/DDBJ databases">
        <authorList>
            <person name="Varghese N."/>
            <person name="Submissions S."/>
        </authorList>
    </citation>
    <scope>NUCLEOTIDE SEQUENCE [LARGE SCALE GENOMIC DNA]</scope>
    <source>
        <strain evidence="3">DSM 17908</strain>
    </source>
</reference>
<gene>
    <name evidence="2" type="ORF">SAMN05421680_11297</name>
    <name evidence="1" type="ORF">Xmau_01866</name>
</gene>
<dbReference type="EMBL" id="FORG01000012">
    <property type="protein sequence ID" value="SFJ64362.1"/>
    <property type="molecule type" value="Genomic_DNA"/>
</dbReference>
<dbReference type="Gene3D" id="3.40.50.1820">
    <property type="entry name" value="alpha/beta hydrolase"/>
    <property type="match status" value="1"/>
</dbReference>
<evidence type="ECO:0000313" key="3">
    <source>
        <dbReference type="Proteomes" id="UP000198919"/>
    </source>
</evidence>
<reference evidence="2" key="1">
    <citation type="submission" date="2016-10" db="EMBL/GenBank/DDBJ databases">
        <authorList>
            <person name="de Groot N.N."/>
        </authorList>
    </citation>
    <scope>NUCLEOTIDE SEQUENCE [LARGE SCALE GENOMIC DNA]</scope>
    <source>
        <strain evidence="2">DSM 17908</strain>
    </source>
</reference>